<dbReference type="SUPFAM" id="SSF52172">
    <property type="entry name" value="CheY-like"/>
    <property type="match status" value="1"/>
</dbReference>
<dbReference type="STRING" id="1513896.SAMN05660841_03067"/>
<evidence type="ECO:0000313" key="4">
    <source>
        <dbReference type="EMBL" id="SKB91617.1"/>
    </source>
</evidence>
<feature type="modified residue" description="4-aspartylphosphate" evidence="1">
    <location>
        <position position="56"/>
    </location>
</feature>
<evidence type="ECO:0000259" key="2">
    <source>
        <dbReference type="PROSITE" id="PS50110"/>
    </source>
</evidence>
<sequence length="247" mass="28058">MSLPKILIVEDEATIRKELEWLVDKRPEFVLLESAVCVEDAVKKINKLKPDLILMDIQLPDGTAFEILNQVADTSFSVIFITAFNHFAIKAIKHGAIDYLLKPIDETELYEALDNYNSDYSSTTSEQIEIISEHQKSIKQQNSRICIATLESLEFLKITDIMCLSGDGSYTHFYLEGDNRIISSKPLKFYEELLPADDFIKCHQSHIVNISSVVRYLKSGFVVLNNGAEIPVSTRKKETVIRLLSQL</sequence>
<evidence type="ECO:0000259" key="3">
    <source>
        <dbReference type="PROSITE" id="PS50930"/>
    </source>
</evidence>
<keyword evidence="5" id="KW-1185">Reference proteome</keyword>
<dbReference type="Gene3D" id="3.40.50.2300">
    <property type="match status" value="1"/>
</dbReference>
<dbReference type="PROSITE" id="PS50110">
    <property type="entry name" value="RESPONSE_REGULATORY"/>
    <property type="match status" value="1"/>
</dbReference>
<dbReference type="Pfam" id="PF04397">
    <property type="entry name" value="LytTR"/>
    <property type="match status" value="1"/>
</dbReference>
<reference evidence="5" key="1">
    <citation type="submission" date="2017-02" db="EMBL/GenBank/DDBJ databases">
        <authorList>
            <person name="Varghese N."/>
            <person name="Submissions S."/>
        </authorList>
    </citation>
    <scope>NUCLEOTIDE SEQUENCE [LARGE SCALE GENOMIC DNA]</scope>
    <source>
        <strain evidence="5">DSM 24091</strain>
    </source>
</reference>
<accession>A0A1T5F628</accession>
<feature type="domain" description="HTH LytTR-type" evidence="3">
    <location>
        <begin position="145"/>
        <end position="246"/>
    </location>
</feature>
<dbReference type="InterPro" id="IPR051271">
    <property type="entry name" value="2C-system_Tx_regulators"/>
</dbReference>
<gene>
    <name evidence="4" type="ORF">SAMN05660841_03067</name>
</gene>
<dbReference type="InterPro" id="IPR011006">
    <property type="entry name" value="CheY-like_superfamily"/>
</dbReference>
<dbReference type="AlphaFoldDB" id="A0A1T5F628"/>
<protein>
    <submittedName>
        <fullName evidence="4">Two component transcriptional regulator, LytTR family</fullName>
    </submittedName>
</protein>
<evidence type="ECO:0000256" key="1">
    <source>
        <dbReference type="PROSITE-ProRule" id="PRU00169"/>
    </source>
</evidence>
<dbReference type="PANTHER" id="PTHR45526">
    <property type="entry name" value="TRANSCRIPTIONAL REGULATORY PROTEIN DPIA"/>
    <property type="match status" value="1"/>
</dbReference>
<dbReference type="GO" id="GO:0003677">
    <property type="term" value="F:DNA binding"/>
    <property type="evidence" value="ECO:0007669"/>
    <property type="project" value="InterPro"/>
</dbReference>
<dbReference type="GO" id="GO:0000156">
    <property type="term" value="F:phosphorelay response regulator activity"/>
    <property type="evidence" value="ECO:0007669"/>
    <property type="project" value="TreeGrafter"/>
</dbReference>
<dbReference type="Gene3D" id="2.40.50.1020">
    <property type="entry name" value="LytTr DNA-binding domain"/>
    <property type="match status" value="1"/>
</dbReference>
<name>A0A1T5F628_9SPHI</name>
<feature type="domain" description="Response regulatory" evidence="2">
    <location>
        <begin position="5"/>
        <end position="117"/>
    </location>
</feature>
<proteinExistence type="predicted"/>
<dbReference type="SMART" id="SM00448">
    <property type="entry name" value="REC"/>
    <property type="match status" value="1"/>
</dbReference>
<dbReference type="Proteomes" id="UP000190150">
    <property type="component" value="Unassembled WGS sequence"/>
</dbReference>
<keyword evidence="1" id="KW-0597">Phosphoprotein</keyword>
<evidence type="ECO:0000313" key="5">
    <source>
        <dbReference type="Proteomes" id="UP000190150"/>
    </source>
</evidence>
<dbReference type="OrthoDB" id="9787344at2"/>
<dbReference type="InterPro" id="IPR001789">
    <property type="entry name" value="Sig_transdc_resp-reg_receiver"/>
</dbReference>
<dbReference type="PROSITE" id="PS50930">
    <property type="entry name" value="HTH_LYTTR"/>
    <property type="match status" value="1"/>
</dbReference>
<organism evidence="4 5">
    <name type="scientific">Sphingobacterium nematocida</name>
    <dbReference type="NCBI Taxonomy" id="1513896"/>
    <lineage>
        <taxon>Bacteria</taxon>
        <taxon>Pseudomonadati</taxon>
        <taxon>Bacteroidota</taxon>
        <taxon>Sphingobacteriia</taxon>
        <taxon>Sphingobacteriales</taxon>
        <taxon>Sphingobacteriaceae</taxon>
        <taxon>Sphingobacterium</taxon>
    </lineage>
</organism>
<dbReference type="InterPro" id="IPR007492">
    <property type="entry name" value="LytTR_DNA-bd_dom"/>
</dbReference>
<dbReference type="Pfam" id="PF00072">
    <property type="entry name" value="Response_reg"/>
    <property type="match status" value="1"/>
</dbReference>
<dbReference type="SMART" id="SM00850">
    <property type="entry name" value="LytTR"/>
    <property type="match status" value="1"/>
</dbReference>
<dbReference type="EMBL" id="FUZF01000014">
    <property type="protein sequence ID" value="SKB91617.1"/>
    <property type="molecule type" value="Genomic_DNA"/>
</dbReference>
<dbReference type="PANTHER" id="PTHR45526:SF1">
    <property type="entry name" value="TRANSCRIPTIONAL REGULATORY PROTEIN DCUR-RELATED"/>
    <property type="match status" value="1"/>
</dbReference>